<dbReference type="EMBL" id="CWQJ01000004">
    <property type="protein sequence ID" value="CSB73006.1"/>
    <property type="molecule type" value="Genomic_DNA"/>
</dbReference>
<dbReference type="Pfam" id="PF19290">
    <property type="entry name" value="PmbA_TldD_2nd"/>
    <property type="match status" value="1"/>
</dbReference>
<reference evidence="13 16" key="3">
    <citation type="submission" date="2019-07" db="EMBL/GenBank/DDBJ databases">
        <title>Phenotypic and genotypic antimicrobial resistance traits of Vibrio cholerae non-O1/non-O139 isolated from a large Austrian lake frequently associated with cases of infection.</title>
        <authorList>
            <person name="Lepuschitz S."/>
            <person name="Baron S."/>
            <person name="Larvor E."/>
            <person name="Granier S."/>
            <person name="Pretzer C."/>
            <person name="Mach R.L."/>
            <person name="Farnleitner A.H."/>
            <person name="Ruppitsch W."/>
            <person name="Pleininger S."/>
            <person name="Indra A."/>
            <person name="Kirschner A.K.T."/>
        </authorList>
    </citation>
    <scope>NUCLEOTIDE SEQUENCE [LARGE SCALE GENOMIC DNA]</scope>
    <source>
        <strain evidence="13 16">A12JL36W90</strain>
    </source>
</reference>
<keyword evidence="4 13" id="KW-0645">Protease</keyword>
<reference evidence="10 14" key="1">
    <citation type="submission" date="2015-07" db="EMBL/GenBank/DDBJ databases">
        <authorList>
            <consortium name="Pathogen Informatics"/>
        </authorList>
    </citation>
    <scope>NUCLEOTIDE SEQUENCE [LARGE SCALE GENOMIC DNA]</scope>
    <source>
        <strain evidence="10 14">A325</strain>
    </source>
</reference>
<dbReference type="InterPro" id="IPR045570">
    <property type="entry name" value="Metalloprtase-TldD/E_cen_dom"/>
</dbReference>
<evidence type="ECO:0000313" key="14">
    <source>
        <dbReference type="Proteomes" id="UP000046067"/>
    </source>
</evidence>
<evidence type="ECO:0000259" key="8">
    <source>
        <dbReference type="Pfam" id="PF19289"/>
    </source>
</evidence>
<keyword evidence="3" id="KW-0963">Cytoplasm</keyword>
<feature type="domain" description="Metalloprotease TldD/E C-terminal" evidence="8">
    <location>
        <begin position="238"/>
        <end position="446"/>
    </location>
</feature>
<evidence type="ECO:0000313" key="12">
    <source>
        <dbReference type="EMBL" id="TBM42649.1"/>
    </source>
</evidence>
<proteinExistence type="inferred from homology"/>
<evidence type="ECO:0000313" key="13">
    <source>
        <dbReference type="EMBL" id="TQP15158.1"/>
    </source>
</evidence>
<evidence type="ECO:0000313" key="10">
    <source>
        <dbReference type="EMBL" id="CSB73006.1"/>
    </source>
</evidence>
<dbReference type="InterPro" id="IPR045569">
    <property type="entry name" value="Metalloprtase-TldD/E_C"/>
</dbReference>
<name>A0A085QI80_VIBCL</name>
<evidence type="ECO:0000259" key="7">
    <source>
        <dbReference type="Pfam" id="PF01523"/>
    </source>
</evidence>
<dbReference type="Pfam" id="PF19289">
    <property type="entry name" value="PmbA_TldD_3rd"/>
    <property type="match status" value="1"/>
</dbReference>
<dbReference type="AlphaFoldDB" id="A0A085QI80"/>
<dbReference type="EMBL" id="VUAA01000004">
    <property type="protein sequence ID" value="KAA1255845.1"/>
    <property type="molecule type" value="Genomic_DNA"/>
</dbReference>
<protein>
    <submittedName>
        <fullName evidence="13">Metalloprotease PmbA</fullName>
    </submittedName>
    <submittedName>
        <fullName evidence="10">Peptidase PmbA</fullName>
    </submittedName>
</protein>
<dbReference type="PANTHER" id="PTHR43421:SF1">
    <property type="entry name" value="METALLOPROTEASE PMBA"/>
    <property type="match status" value="1"/>
</dbReference>
<dbReference type="EMBL" id="SISP01000013">
    <property type="protein sequence ID" value="TBM42649.1"/>
    <property type="molecule type" value="Genomic_DNA"/>
</dbReference>
<evidence type="ECO:0000313" key="16">
    <source>
        <dbReference type="Proteomes" id="UP000319979"/>
    </source>
</evidence>
<gene>
    <name evidence="13" type="primary">pmbA</name>
    <name evidence="10" type="ORF">ERS013201_00764</name>
    <name evidence="12" type="ORF">EYB64_09370</name>
    <name evidence="11" type="ORF">F0M16_05705</name>
    <name evidence="13" type="ORF">FLM02_07070</name>
</gene>
<evidence type="ECO:0000256" key="3">
    <source>
        <dbReference type="ARBA" id="ARBA00022490"/>
    </source>
</evidence>
<evidence type="ECO:0000256" key="5">
    <source>
        <dbReference type="ARBA" id="ARBA00022801"/>
    </source>
</evidence>
<evidence type="ECO:0000313" key="17">
    <source>
        <dbReference type="Proteomes" id="UP000323225"/>
    </source>
</evidence>
<keyword evidence="6 13" id="KW-0482">Metalloprotease</keyword>
<dbReference type="GO" id="GO:0008237">
    <property type="term" value="F:metallopeptidase activity"/>
    <property type="evidence" value="ECO:0007669"/>
    <property type="project" value="UniProtKB-KW"/>
</dbReference>
<dbReference type="SUPFAM" id="SSF111283">
    <property type="entry name" value="Putative modulator of DNA gyrase, PmbA/TldD"/>
    <property type="match status" value="1"/>
</dbReference>
<keyword evidence="5" id="KW-0378">Hydrolase</keyword>
<dbReference type="Proteomes" id="UP000046067">
    <property type="component" value="Unassembled WGS sequence"/>
</dbReference>
<dbReference type="Proteomes" id="UP000319979">
    <property type="component" value="Unassembled WGS sequence"/>
</dbReference>
<feature type="domain" description="Metalloprotease TldD/E central" evidence="9">
    <location>
        <begin position="124"/>
        <end position="231"/>
    </location>
</feature>
<evidence type="ECO:0000313" key="11">
    <source>
        <dbReference type="EMBL" id="KAA1255845.1"/>
    </source>
</evidence>
<evidence type="ECO:0000256" key="2">
    <source>
        <dbReference type="ARBA" id="ARBA00005836"/>
    </source>
</evidence>
<sequence>MDVKERVALQRQELEAAVAKALELAAASSDAAEVAITKSTGLSVSTRMCEVENVEFNSDGALGITVYRGQRKGSASTSDLSEKAIRQTVLAALDIAQYTSADPYAGPAPKELMVQDIPDLDLFHPDEPNPDVAAQIAIAAERAALGYSKKIKQSDGGSYDSHFGIRVYGNSHGLLASYASSRHSISCSVIGEGRNGEMERDYSYTVARHRDDLWTPESVGLQAAENTVSRLDPQKLKTGQFPVMFAADVATGLIGHLVMAISGGNLYRKSSFLLDHLGKTILPTWFNISERPHVMRGLASSPFDSEGVRTQDLEIITDGVLATYLLTSYAARKMNMTPTGHAGGIHNWYVKSTGQNYQQMLKELGTGLLVTEVMGQGVNVVTGDYSRGAAGFWVENGEIKYPVSEITIAGNLKQMLQQIVAVGSDIETRSQIQTGSILIESMKVAGE</sequence>
<dbReference type="InterPro" id="IPR002510">
    <property type="entry name" value="Metalloprtase-TldD/E_N"/>
</dbReference>
<evidence type="ECO:0000256" key="4">
    <source>
        <dbReference type="ARBA" id="ARBA00022670"/>
    </source>
</evidence>
<evidence type="ECO:0000313" key="15">
    <source>
        <dbReference type="Proteomes" id="UP000294145"/>
    </source>
</evidence>
<evidence type="ECO:0000256" key="1">
    <source>
        <dbReference type="ARBA" id="ARBA00004496"/>
    </source>
</evidence>
<evidence type="ECO:0000259" key="9">
    <source>
        <dbReference type="Pfam" id="PF19290"/>
    </source>
</evidence>
<dbReference type="Gene3D" id="3.30.2290.10">
    <property type="entry name" value="PmbA/TldD superfamily"/>
    <property type="match status" value="1"/>
</dbReference>
<reference evidence="11 17" key="4">
    <citation type="submission" date="2019-09" db="EMBL/GenBank/DDBJ databases">
        <authorList>
            <person name="Kritzky A."/>
            <person name="Schelkanova E.Y."/>
            <person name="Alkhova Z.V."/>
            <person name="Smirnova N.I."/>
        </authorList>
    </citation>
    <scope>NUCLEOTIDE SEQUENCE [LARGE SCALE GENOMIC DNA]</scope>
    <source>
        <strain evidence="11 17">M1526</strain>
    </source>
</reference>
<dbReference type="InterPro" id="IPR035068">
    <property type="entry name" value="TldD/PmbA_N"/>
</dbReference>
<evidence type="ECO:0000256" key="6">
    <source>
        <dbReference type="ARBA" id="ARBA00023049"/>
    </source>
</evidence>
<feature type="domain" description="Metalloprotease TldD/E N-terminal" evidence="7">
    <location>
        <begin position="32"/>
        <end position="96"/>
    </location>
</feature>
<dbReference type="Proteomes" id="UP000294145">
    <property type="component" value="Unassembled WGS sequence"/>
</dbReference>
<dbReference type="GO" id="GO:0006508">
    <property type="term" value="P:proteolysis"/>
    <property type="evidence" value="ECO:0007669"/>
    <property type="project" value="UniProtKB-KW"/>
</dbReference>
<dbReference type="PANTHER" id="PTHR43421">
    <property type="entry name" value="METALLOPROTEASE PMBA"/>
    <property type="match status" value="1"/>
</dbReference>
<dbReference type="InterPro" id="IPR047657">
    <property type="entry name" value="PmbA"/>
</dbReference>
<dbReference type="InterPro" id="IPR036059">
    <property type="entry name" value="TldD/PmbA_sf"/>
</dbReference>
<comment type="similarity">
    <text evidence="2">Belongs to the peptidase U62 family.</text>
</comment>
<dbReference type="Pfam" id="PF01523">
    <property type="entry name" value="PmbA_TldD_1st"/>
    <property type="match status" value="1"/>
</dbReference>
<dbReference type="RefSeq" id="WP_000382639.1">
    <property type="nucleotide sequence ID" value="NZ_BAABUH010000012.1"/>
</dbReference>
<dbReference type="FunFam" id="3.30.2290.10:FF:000002">
    <property type="entry name" value="Metalloprotease PmbA homolog"/>
    <property type="match status" value="1"/>
</dbReference>
<organism evidence="13 16">
    <name type="scientific">Vibrio cholerae</name>
    <dbReference type="NCBI Taxonomy" id="666"/>
    <lineage>
        <taxon>Bacteria</taxon>
        <taxon>Pseudomonadati</taxon>
        <taxon>Pseudomonadota</taxon>
        <taxon>Gammaproteobacteria</taxon>
        <taxon>Vibrionales</taxon>
        <taxon>Vibrionaceae</taxon>
        <taxon>Vibrio</taxon>
    </lineage>
</organism>
<reference evidence="12 15" key="2">
    <citation type="submission" date="2019-02" db="EMBL/GenBank/DDBJ databases">
        <title>Genomic plasticity associated with the antimicrobial resistance in Vibrio cholerae.</title>
        <authorList>
            <person name="Verma J."/>
            <person name="Bag S."/>
            <person name="Saha B."/>
            <person name="Kumar P."/>
            <person name="Ghosh T.S."/>
            <person name="Dayal M."/>
            <person name="Senapati T."/>
            <person name="Mehra S."/>
            <person name="Dey P."/>
            <person name="Desigamani A."/>
            <person name="Kumar D."/>
            <person name="Rana P."/>
            <person name="Kumar B."/>
            <person name="Maiti T.K."/>
            <person name="Sharma N.C."/>
            <person name="Bhadra R.K."/>
            <person name="Mutreja A."/>
            <person name="Nair G.B."/>
            <person name="Ramamurthy T."/>
            <person name="Das B."/>
        </authorList>
    </citation>
    <scope>NUCLEOTIDE SEQUENCE [LARGE SCALE GENOMIC DNA]</scope>
    <source>
        <strain evidence="12 15">IDH06781</strain>
    </source>
</reference>
<dbReference type="NCBIfam" id="NF008268">
    <property type="entry name" value="PRK11040.1"/>
    <property type="match status" value="1"/>
</dbReference>
<dbReference type="GO" id="GO:0005829">
    <property type="term" value="C:cytosol"/>
    <property type="evidence" value="ECO:0007669"/>
    <property type="project" value="TreeGrafter"/>
</dbReference>
<dbReference type="KEGG" id="vcx:VAA049_359"/>
<dbReference type="Proteomes" id="UP000323225">
    <property type="component" value="Unassembled WGS sequence"/>
</dbReference>
<accession>A0A085QI80</accession>
<dbReference type="EMBL" id="VIOS01000019">
    <property type="protein sequence ID" value="TQP15158.1"/>
    <property type="molecule type" value="Genomic_DNA"/>
</dbReference>
<comment type="subcellular location">
    <subcellularLocation>
        <location evidence="1">Cytoplasm</location>
    </subcellularLocation>
</comment>